<dbReference type="GO" id="GO:0042420">
    <property type="term" value="P:dopamine catabolic process"/>
    <property type="evidence" value="ECO:0007669"/>
    <property type="project" value="TreeGrafter"/>
</dbReference>
<gene>
    <name evidence="3" type="ORF">BV898_20141</name>
</gene>
<dbReference type="GO" id="GO:0006589">
    <property type="term" value="P:octopamine biosynthetic process"/>
    <property type="evidence" value="ECO:0007669"/>
    <property type="project" value="TreeGrafter"/>
</dbReference>
<organism evidence="3 4">
    <name type="scientific">Hypsibius exemplaris</name>
    <name type="common">Freshwater tardigrade</name>
    <dbReference type="NCBI Taxonomy" id="2072580"/>
    <lineage>
        <taxon>Eukaryota</taxon>
        <taxon>Metazoa</taxon>
        <taxon>Ecdysozoa</taxon>
        <taxon>Tardigrada</taxon>
        <taxon>Eutardigrada</taxon>
        <taxon>Parachela</taxon>
        <taxon>Hypsibioidea</taxon>
        <taxon>Hypsibiidae</taxon>
        <taxon>Hypsibius</taxon>
    </lineage>
</organism>
<dbReference type="InterPro" id="IPR014784">
    <property type="entry name" value="Cu2_ascorb_mOase-like_C"/>
</dbReference>
<dbReference type="AlphaFoldDB" id="A0A1W0WYQ3"/>
<name>A0A1W0WYQ3_HYPEX</name>
<proteinExistence type="predicted"/>
<keyword evidence="3" id="KW-0503">Monooxygenase</keyword>
<dbReference type="Gene3D" id="2.60.120.230">
    <property type="match status" value="1"/>
</dbReference>
<reference evidence="4" key="1">
    <citation type="submission" date="2017-01" db="EMBL/GenBank/DDBJ databases">
        <title>Comparative genomics of anhydrobiosis in the tardigrade Hypsibius dujardini.</title>
        <authorList>
            <person name="Yoshida Y."/>
            <person name="Koutsovoulos G."/>
            <person name="Laetsch D."/>
            <person name="Stevens L."/>
            <person name="Kumar S."/>
            <person name="Horikawa D."/>
            <person name="Ishino K."/>
            <person name="Komine S."/>
            <person name="Tomita M."/>
            <person name="Blaxter M."/>
            <person name="Arakawa K."/>
        </authorList>
    </citation>
    <scope>NUCLEOTIDE SEQUENCE [LARGE SCALE GENOMIC DNA]</scope>
    <source>
        <strain evidence="4">Z151</strain>
    </source>
</reference>
<evidence type="ECO:0000259" key="2">
    <source>
        <dbReference type="Pfam" id="PF03712"/>
    </source>
</evidence>
<feature type="domain" description="Copper type II ascorbate-dependent monooxygenase C-terminal" evidence="2">
    <location>
        <begin position="12"/>
        <end position="113"/>
    </location>
</feature>
<evidence type="ECO:0000256" key="1">
    <source>
        <dbReference type="ARBA" id="ARBA00023157"/>
    </source>
</evidence>
<dbReference type="Proteomes" id="UP000192578">
    <property type="component" value="Unassembled WGS sequence"/>
</dbReference>
<evidence type="ECO:0000313" key="4">
    <source>
        <dbReference type="Proteomes" id="UP000192578"/>
    </source>
</evidence>
<keyword evidence="4" id="KW-1185">Reference proteome</keyword>
<sequence>LPSTGSMFCCSSNHYIQGRNITLRHIRNGKELTQLIKDDNPDARYQETRFLPSTTVVFPGDRLILECQYSTLGKSTVTFGGYAAEDETCLAYLSYYPAVNTTSCGSMIDTRAFLELTEYIPTTSSASPSLSSDAVLSQEVANSSVLRAFYTNKYDFNADNTKKLLKFYDEHDQLGVCLGNGADSMKAIHSAPYVPLPVKASTCVGKPSVQIPPPITISTAIGSADAMSGNKNASAKDTLIVKPVTVPRMTSLKPNDLTSMAAAAVQRNAGMRRSAVCFAALSVVVAVITTAFNA</sequence>
<dbReference type="GO" id="GO:0042421">
    <property type="term" value="P:norepinephrine biosynthetic process"/>
    <property type="evidence" value="ECO:0007669"/>
    <property type="project" value="TreeGrafter"/>
</dbReference>
<accession>A0A1W0WYQ3</accession>
<dbReference type="GO" id="GO:0030667">
    <property type="term" value="C:secretory granule membrane"/>
    <property type="evidence" value="ECO:0007669"/>
    <property type="project" value="TreeGrafter"/>
</dbReference>
<dbReference type="InterPro" id="IPR008977">
    <property type="entry name" value="PHM/PNGase_F_dom_sf"/>
</dbReference>
<evidence type="ECO:0000313" key="3">
    <source>
        <dbReference type="EMBL" id="OQV20340.1"/>
    </source>
</evidence>
<keyword evidence="3" id="KW-0560">Oxidoreductase</keyword>
<dbReference type="GO" id="GO:0005615">
    <property type="term" value="C:extracellular space"/>
    <property type="evidence" value="ECO:0007669"/>
    <property type="project" value="TreeGrafter"/>
</dbReference>
<dbReference type="PANTHER" id="PTHR10157:SF23">
    <property type="entry name" value="MOXD1 HOMOLOG 1"/>
    <property type="match status" value="1"/>
</dbReference>
<dbReference type="InterPro" id="IPR024548">
    <property type="entry name" value="Cu2_monoox_C"/>
</dbReference>
<protein>
    <submittedName>
        <fullName evidence="3">DBH-like monooxygenase protein 1</fullName>
    </submittedName>
</protein>
<keyword evidence="1" id="KW-1015">Disulfide bond</keyword>
<comment type="caution">
    <text evidence="3">The sequence shown here is derived from an EMBL/GenBank/DDBJ whole genome shotgun (WGS) entry which is preliminary data.</text>
</comment>
<dbReference type="EMBL" id="MTYJ01000031">
    <property type="protein sequence ID" value="OQV20340.1"/>
    <property type="molecule type" value="Genomic_DNA"/>
</dbReference>
<dbReference type="Pfam" id="PF03712">
    <property type="entry name" value="Cu2_monoox_C"/>
    <property type="match status" value="1"/>
</dbReference>
<dbReference type="GO" id="GO:0004500">
    <property type="term" value="F:dopamine beta-monooxygenase activity"/>
    <property type="evidence" value="ECO:0007669"/>
    <property type="project" value="InterPro"/>
</dbReference>
<dbReference type="PANTHER" id="PTHR10157">
    <property type="entry name" value="DOPAMINE BETA HYDROXYLASE RELATED"/>
    <property type="match status" value="1"/>
</dbReference>
<feature type="non-terminal residue" evidence="3">
    <location>
        <position position="1"/>
    </location>
</feature>
<dbReference type="SUPFAM" id="SSF49742">
    <property type="entry name" value="PHM/PNGase F"/>
    <property type="match status" value="1"/>
</dbReference>
<dbReference type="InterPro" id="IPR000945">
    <property type="entry name" value="DBH-like"/>
</dbReference>